<protein>
    <submittedName>
        <fullName evidence="3">DUF948 domain-containing protein</fullName>
    </submittedName>
</protein>
<evidence type="ECO:0000256" key="2">
    <source>
        <dbReference type="SAM" id="Phobius"/>
    </source>
</evidence>
<dbReference type="Proteomes" id="UP000607397">
    <property type="component" value="Unassembled WGS sequence"/>
</dbReference>
<proteinExistence type="predicted"/>
<keyword evidence="2" id="KW-1133">Transmembrane helix</keyword>
<evidence type="ECO:0000313" key="3">
    <source>
        <dbReference type="EMBL" id="NCJ08176.1"/>
    </source>
</evidence>
<comment type="caution">
    <text evidence="3">The sequence shown here is derived from an EMBL/GenBank/DDBJ whole genome shotgun (WGS) entry which is preliminary data.</text>
</comment>
<keyword evidence="4" id="KW-1185">Reference proteome</keyword>
<dbReference type="AlphaFoldDB" id="A0A8K2A1P2"/>
<organism evidence="3 4">
    <name type="scientific">Petrachloros mirabilis ULC683</name>
    <dbReference type="NCBI Taxonomy" id="2781853"/>
    <lineage>
        <taxon>Bacteria</taxon>
        <taxon>Bacillati</taxon>
        <taxon>Cyanobacteriota</taxon>
        <taxon>Cyanophyceae</taxon>
        <taxon>Synechococcales</taxon>
        <taxon>Petrachlorosaceae</taxon>
        <taxon>Petrachloros</taxon>
        <taxon>Petrachloros mirabilis</taxon>
    </lineage>
</organism>
<evidence type="ECO:0000256" key="1">
    <source>
        <dbReference type="SAM" id="MobiDB-lite"/>
    </source>
</evidence>
<sequence length="223" mass="23638">MAKMMQIHASTLMQMSLPRCPESEIFVTEPLFWLGCSLLLVAVSLTALLIVAVPVLQEVARAAHSAEKLFDALTQELPPTLEALRGTGADLSALADELSEGVNRAGRVVKQVDEGLQSTQQQVQSVGITTRSLLTGVGVAWQVLTRPSPPVSPRQPASTPADLATASLPDPINPDPTEEMTTPHGLSATLAFSESSGDSLTEASPGEVPLPPLTDKQPIEFER</sequence>
<name>A0A8K2A1P2_9CYAN</name>
<keyword evidence="2" id="KW-0812">Transmembrane</keyword>
<dbReference type="PANTHER" id="PTHR33825">
    <property type="entry name" value="CHITINASE-LIKE PROTEIN"/>
    <property type="match status" value="1"/>
</dbReference>
<feature type="compositionally biased region" description="Polar residues" evidence="1">
    <location>
        <begin position="190"/>
        <end position="202"/>
    </location>
</feature>
<feature type="region of interest" description="Disordered" evidence="1">
    <location>
        <begin position="146"/>
        <end position="223"/>
    </location>
</feature>
<feature type="transmembrane region" description="Helical" evidence="2">
    <location>
        <begin position="31"/>
        <end position="56"/>
    </location>
</feature>
<dbReference type="PANTHER" id="PTHR33825:SF5">
    <property type="entry name" value="TRANSMEMBRANE PROTEIN"/>
    <property type="match status" value="1"/>
</dbReference>
<dbReference type="EMBL" id="WVIC01000043">
    <property type="protein sequence ID" value="NCJ08176.1"/>
    <property type="molecule type" value="Genomic_DNA"/>
</dbReference>
<reference evidence="3" key="1">
    <citation type="submission" date="2019-12" db="EMBL/GenBank/DDBJ databases">
        <title>High-Quality draft genome sequences of three cyanobacteria isolated from the limestone walls of the Old Cathedral of Coimbra.</title>
        <authorList>
            <person name="Tiago I."/>
            <person name="Soares F."/>
            <person name="Portugal A."/>
        </authorList>
    </citation>
    <scope>NUCLEOTIDE SEQUENCE [LARGE SCALE GENOMIC DNA]</scope>
    <source>
        <strain evidence="3">C</strain>
    </source>
</reference>
<dbReference type="RefSeq" id="WP_161826653.1">
    <property type="nucleotide sequence ID" value="NZ_WVIC01000043.1"/>
</dbReference>
<evidence type="ECO:0000313" key="4">
    <source>
        <dbReference type="Proteomes" id="UP000607397"/>
    </source>
</evidence>
<accession>A0A8K2A1P2</accession>
<keyword evidence="2" id="KW-0472">Membrane</keyword>
<gene>
    <name evidence="3" type="ORF">GS597_17005</name>
</gene>